<evidence type="ECO:0000313" key="2">
    <source>
        <dbReference type="Proteomes" id="UP000198935"/>
    </source>
</evidence>
<proteinExistence type="predicted"/>
<dbReference type="AlphaFoldDB" id="A0A1H3ULE9"/>
<sequence>MEQHPLTYLEKLENLYVLLETRQMLEAKMHGLPDDSEEYRLIQKDLAKIKEEMMDYTDEKSIEQLSAPITSSLFNPAMYIDDIGHDDQTIT</sequence>
<gene>
    <name evidence="1" type="ORF">SAMN05421736_12316</name>
</gene>
<dbReference type="STRING" id="1503961.SAMN05421736_12316"/>
<name>A0A1H3ULE9_9BACI</name>
<evidence type="ECO:0000313" key="1">
    <source>
        <dbReference type="EMBL" id="SDZ63272.1"/>
    </source>
</evidence>
<dbReference type="EMBL" id="FNPI01000023">
    <property type="protein sequence ID" value="SDZ63272.1"/>
    <property type="molecule type" value="Genomic_DNA"/>
</dbReference>
<accession>A0A1H3ULE9</accession>
<dbReference type="Proteomes" id="UP000198935">
    <property type="component" value="Unassembled WGS sequence"/>
</dbReference>
<organism evidence="1 2">
    <name type="scientific">Evansella caseinilytica</name>
    <dbReference type="NCBI Taxonomy" id="1503961"/>
    <lineage>
        <taxon>Bacteria</taxon>
        <taxon>Bacillati</taxon>
        <taxon>Bacillota</taxon>
        <taxon>Bacilli</taxon>
        <taxon>Bacillales</taxon>
        <taxon>Bacillaceae</taxon>
        <taxon>Evansella</taxon>
    </lineage>
</organism>
<protein>
    <submittedName>
        <fullName evidence="1">Uncharacterized protein</fullName>
    </submittedName>
</protein>
<dbReference type="OrthoDB" id="2938010at2"/>
<keyword evidence="2" id="KW-1185">Reference proteome</keyword>
<reference evidence="2" key="1">
    <citation type="submission" date="2016-10" db="EMBL/GenBank/DDBJ databases">
        <authorList>
            <person name="Varghese N."/>
            <person name="Submissions S."/>
        </authorList>
    </citation>
    <scope>NUCLEOTIDE SEQUENCE [LARGE SCALE GENOMIC DNA]</scope>
    <source>
        <strain evidence="2">SP</strain>
    </source>
</reference>